<reference evidence="2" key="1">
    <citation type="submission" date="2016-10" db="EMBL/GenBank/DDBJ databases">
        <authorList>
            <person name="Varghese N."/>
            <person name="Submissions S."/>
        </authorList>
    </citation>
    <scope>NUCLEOTIDE SEQUENCE [LARGE SCALE GENOMIC DNA]</scope>
    <source>
        <strain evidence="2">CGMCC 1.3703</strain>
    </source>
</reference>
<dbReference type="Proteomes" id="UP000198860">
    <property type="component" value="Unassembled WGS sequence"/>
</dbReference>
<gene>
    <name evidence="1" type="ORF">SAMN05421677_112104</name>
</gene>
<dbReference type="EMBL" id="FNIZ01000012">
    <property type="protein sequence ID" value="SDP14009.1"/>
    <property type="molecule type" value="Genomic_DNA"/>
</dbReference>
<name>A0A1H0QBE1_HALAD</name>
<organism evidence="1 2">
    <name type="scientific">Halobacillus aidingensis</name>
    <dbReference type="NCBI Taxonomy" id="240303"/>
    <lineage>
        <taxon>Bacteria</taxon>
        <taxon>Bacillati</taxon>
        <taxon>Bacillota</taxon>
        <taxon>Bacilli</taxon>
        <taxon>Bacillales</taxon>
        <taxon>Bacillaceae</taxon>
        <taxon>Halobacillus</taxon>
    </lineage>
</organism>
<keyword evidence="2" id="KW-1185">Reference proteome</keyword>
<protein>
    <submittedName>
        <fullName evidence="1">Uncharacterized protein</fullName>
    </submittedName>
</protein>
<evidence type="ECO:0000313" key="1">
    <source>
        <dbReference type="EMBL" id="SDP14009.1"/>
    </source>
</evidence>
<dbReference type="AlphaFoldDB" id="A0A1H0QBE1"/>
<evidence type="ECO:0000313" key="2">
    <source>
        <dbReference type="Proteomes" id="UP000198860"/>
    </source>
</evidence>
<accession>A0A1H0QBE1</accession>
<sequence length="50" mass="6182">MFTTEEWKLKNKEILLNVKYFKKQSASRIRIRDWNFPTRQRKPEICCTCC</sequence>
<proteinExistence type="predicted"/>
<dbReference type="STRING" id="240303.SAMN05421677_112104"/>